<dbReference type="InterPro" id="IPR000866">
    <property type="entry name" value="AhpC/TSA"/>
</dbReference>
<dbReference type="PROSITE" id="PS51352">
    <property type="entry name" value="THIOREDOXIN_2"/>
    <property type="match status" value="1"/>
</dbReference>
<organism evidence="5 6">
    <name type="scientific">Runella rosea</name>
    <dbReference type="NCBI Taxonomy" id="2259595"/>
    <lineage>
        <taxon>Bacteria</taxon>
        <taxon>Pseudomonadati</taxon>
        <taxon>Bacteroidota</taxon>
        <taxon>Cytophagia</taxon>
        <taxon>Cytophagales</taxon>
        <taxon>Spirosomataceae</taxon>
        <taxon>Runella</taxon>
    </lineage>
</organism>
<gene>
    <name evidence="5" type="ORF">DR864_03960</name>
</gene>
<dbReference type="AlphaFoldDB" id="A0A344TE75"/>
<evidence type="ECO:0000313" key="6">
    <source>
        <dbReference type="Proteomes" id="UP000251993"/>
    </source>
</evidence>
<dbReference type="InterPro" id="IPR036249">
    <property type="entry name" value="Thioredoxin-like_sf"/>
</dbReference>
<evidence type="ECO:0000259" key="4">
    <source>
        <dbReference type="PROSITE" id="PS51352"/>
    </source>
</evidence>
<keyword evidence="2" id="KW-0676">Redox-active center</keyword>
<dbReference type="InterPro" id="IPR024706">
    <property type="entry name" value="Peroxiredoxin_AhpC-typ"/>
</dbReference>
<dbReference type="GO" id="GO:0016209">
    <property type="term" value="F:antioxidant activity"/>
    <property type="evidence" value="ECO:0007669"/>
    <property type="project" value="InterPro"/>
</dbReference>
<evidence type="ECO:0000256" key="1">
    <source>
        <dbReference type="ARBA" id="ARBA00023002"/>
    </source>
</evidence>
<evidence type="ECO:0000256" key="2">
    <source>
        <dbReference type="ARBA" id="ARBA00023284"/>
    </source>
</evidence>
<dbReference type="Proteomes" id="UP000251993">
    <property type="component" value="Chromosome"/>
</dbReference>
<feature type="domain" description="Thioredoxin" evidence="4">
    <location>
        <begin position="3"/>
        <end position="155"/>
    </location>
</feature>
<dbReference type="GO" id="GO:0016491">
    <property type="term" value="F:oxidoreductase activity"/>
    <property type="evidence" value="ECO:0007669"/>
    <property type="project" value="UniProtKB-KW"/>
</dbReference>
<name>A0A344TE75_9BACT</name>
<sequence>MSLQKGDKAPSFTLFNTDKKKVSLEDFKGKNLIIHFFPAAFTGVCTAQLCTMRDDLGYYTKLGAEVVGISVDSLFTLGKYKEEQKYNFDLLSDFNKETSQAFKSYYDTFAFEMKGVAKRAAFVIDKEGVIQYAEVLESAGDLPDFAAIKSTLEQI</sequence>
<dbReference type="InterPro" id="IPR013766">
    <property type="entry name" value="Thioredoxin_domain"/>
</dbReference>
<dbReference type="EMBL" id="CP030850">
    <property type="protein sequence ID" value="AXE16946.1"/>
    <property type="molecule type" value="Genomic_DNA"/>
</dbReference>
<accession>A0A344TE75</accession>
<evidence type="ECO:0000313" key="5">
    <source>
        <dbReference type="EMBL" id="AXE16946.1"/>
    </source>
</evidence>
<dbReference type="PIRSF" id="PIRSF000239">
    <property type="entry name" value="AHPC"/>
    <property type="match status" value="1"/>
</dbReference>
<dbReference type="OrthoDB" id="9812811at2"/>
<dbReference type="PANTHER" id="PTHR43110:SF1">
    <property type="entry name" value="THIOL PEROXIDASE"/>
    <property type="match status" value="1"/>
</dbReference>
<dbReference type="SUPFAM" id="SSF52833">
    <property type="entry name" value="Thioredoxin-like"/>
    <property type="match status" value="1"/>
</dbReference>
<reference evidence="5 6" key="1">
    <citation type="submission" date="2018-07" db="EMBL/GenBank/DDBJ databases">
        <title>Genome sequencing of Runella.</title>
        <authorList>
            <person name="Baek M.-G."/>
            <person name="Yi H."/>
        </authorList>
    </citation>
    <scope>NUCLEOTIDE SEQUENCE [LARGE SCALE GENOMIC DNA]</scope>
    <source>
        <strain evidence="5 6">HYN0085</strain>
    </source>
</reference>
<dbReference type="Pfam" id="PF00578">
    <property type="entry name" value="AhpC-TSA"/>
    <property type="match status" value="1"/>
</dbReference>
<protein>
    <submittedName>
        <fullName evidence="5">Peroxiredoxin</fullName>
    </submittedName>
</protein>
<proteinExistence type="predicted"/>
<dbReference type="PANTHER" id="PTHR43110">
    <property type="entry name" value="THIOL PEROXIDASE"/>
    <property type="match status" value="1"/>
</dbReference>
<dbReference type="KEGG" id="run:DR864_03960"/>
<dbReference type="RefSeq" id="WP_114065733.1">
    <property type="nucleotide sequence ID" value="NZ_CP030850.1"/>
</dbReference>
<evidence type="ECO:0000256" key="3">
    <source>
        <dbReference type="PIRSR" id="PIRSR000239-1"/>
    </source>
</evidence>
<keyword evidence="1" id="KW-0560">Oxidoreductase</keyword>
<keyword evidence="6" id="KW-1185">Reference proteome</keyword>
<feature type="active site" description="Cysteine sulfenic acid (-SOH) intermediate; for peroxidase activity" evidence="3">
    <location>
        <position position="45"/>
    </location>
</feature>
<dbReference type="Gene3D" id="3.40.30.10">
    <property type="entry name" value="Glutaredoxin"/>
    <property type="match status" value="1"/>
</dbReference>
<dbReference type="InterPro" id="IPR050455">
    <property type="entry name" value="Tpx_Peroxidase_subfamily"/>
</dbReference>